<reference evidence="1 3" key="2">
    <citation type="journal article" date="2023" name="BMC Biol.">
        <title>The compact genome of the sponge Oopsacas minuta (Hexactinellida) is lacking key metazoan core genes.</title>
        <authorList>
            <person name="Santini S."/>
            <person name="Schenkelaars Q."/>
            <person name="Jourda C."/>
            <person name="Duchesne M."/>
            <person name="Belahbib H."/>
            <person name="Rocher C."/>
            <person name="Selva M."/>
            <person name="Riesgo A."/>
            <person name="Vervoort M."/>
            <person name="Leys S.P."/>
            <person name="Kodjabachian L."/>
            <person name="Le Bivic A."/>
            <person name="Borchiellini C."/>
            <person name="Claverie J.M."/>
            <person name="Renard E."/>
        </authorList>
    </citation>
    <scope>NUCLEOTIDE SEQUENCE [LARGE SCALE GENOMIC DNA]</scope>
    <source>
        <strain evidence="1">SPO-2</strain>
    </source>
</reference>
<dbReference type="PANTHER" id="PTHR45913:SF5">
    <property type="entry name" value="GENERAL TRANSCRIPTION FACTOR II-I REPEAT DOMAIN-CONTAINING PROTEIN 2A-LIKE PROTEIN"/>
    <property type="match status" value="1"/>
</dbReference>
<organism evidence="1 3">
    <name type="scientific">Oopsacas minuta</name>
    <dbReference type="NCBI Taxonomy" id="111878"/>
    <lineage>
        <taxon>Eukaryota</taxon>
        <taxon>Metazoa</taxon>
        <taxon>Porifera</taxon>
        <taxon>Hexactinellida</taxon>
        <taxon>Hexasterophora</taxon>
        <taxon>Lyssacinosida</taxon>
        <taxon>Leucopsacidae</taxon>
        <taxon>Oopsacas</taxon>
    </lineage>
</organism>
<evidence type="ECO:0000313" key="3">
    <source>
        <dbReference type="Proteomes" id="UP001165289"/>
    </source>
</evidence>
<gene>
    <name evidence="1" type="ORF">LOD99_10386</name>
    <name evidence="2" type="ORF">LOD99_10392</name>
</gene>
<reference evidence="1" key="1">
    <citation type="submission" date="2022-02" db="EMBL/GenBank/DDBJ databases">
        <authorList>
            <person name="Santini S."/>
            <person name="Jourda C."/>
            <person name="Belahbib H."/>
            <person name="Rocher C."/>
            <person name="Selva M."/>
            <person name="Borchiellini C."/>
            <person name="Renard E."/>
        </authorList>
    </citation>
    <scope>NUCLEOTIDE SEQUENCE</scope>
    <source>
        <strain evidence="1">SPO-2</strain>
    </source>
</reference>
<dbReference type="AlphaFoldDB" id="A0AAV7KJ64"/>
<sequence>MKHNHELFGTICAFEAMPSLFETQLSKNNFSHFSELRSMENPDGKRYARIVSHLIEEFKTRFADFRRDGQKIMPFTQPFCFDVQCASDEIQLELLDLQANINLKGKV</sequence>
<evidence type="ECO:0000313" key="1">
    <source>
        <dbReference type="EMBL" id="KAI6660609.1"/>
    </source>
</evidence>
<name>A0AAV7KJ64_9METZ</name>
<dbReference type="Proteomes" id="UP001165289">
    <property type="component" value="Unassembled WGS sequence"/>
</dbReference>
<dbReference type="EMBL" id="JAKMXF010000032">
    <property type="protein sequence ID" value="KAI6660609.1"/>
    <property type="molecule type" value="Genomic_DNA"/>
</dbReference>
<keyword evidence="3" id="KW-1185">Reference proteome</keyword>
<protein>
    <submittedName>
        <fullName evidence="1">General transcription factor II-I repeat domain-containing protein 2-like</fullName>
    </submittedName>
</protein>
<evidence type="ECO:0000313" key="2">
    <source>
        <dbReference type="EMBL" id="KAI6660615.1"/>
    </source>
</evidence>
<proteinExistence type="predicted"/>
<comment type="caution">
    <text evidence="1">The sequence shown here is derived from an EMBL/GenBank/DDBJ whole genome shotgun (WGS) entry which is preliminary data.</text>
</comment>
<accession>A0AAV7KJ64</accession>
<dbReference type="EMBL" id="JAKMXF010000032">
    <property type="protein sequence ID" value="KAI6660615.1"/>
    <property type="molecule type" value="Genomic_DNA"/>
</dbReference>
<dbReference type="PANTHER" id="PTHR45913">
    <property type="entry name" value="EPM2A-INTERACTING PROTEIN 1"/>
    <property type="match status" value="1"/>
</dbReference>